<name>E1R3V9_SEDSS</name>
<dbReference type="SMART" id="SM00345">
    <property type="entry name" value="HTH_GNTR"/>
    <property type="match status" value="1"/>
</dbReference>
<dbReference type="GO" id="GO:0045892">
    <property type="term" value="P:negative regulation of DNA-templated transcription"/>
    <property type="evidence" value="ECO:0007669"/>
    <property type="project" value="TreeGrafter"/>
</dbReference>
<evidence type="ECO:0000256" key="2">
    <source>
        <dbReference type="ARBA" id="ARBA00023125"/>
    </source>
</evidence>
<dbReference type="InterPro" id="IPR011663">
    <property type="entry name" value="UTRA"/>
</dbReference>
<accession>E1R3V9</accession>
<keyword evidence="1" id="KW-0805">Transcription regulation</keyword>
<evidence type="ECO:0000313" key="6">
    <source>
        <dbReference type="Proteomes" id="UP000002318"/>
    </source>
</evidence>
<dbReference type="SUPFAM" id="SSF46785">
    <property type="entry name" value="Winged helix' DNA-binding domain"/>
    <property type="match status" value="1"/>
</dbReference>
<dbReference type="eggNOG" id="COG2188">
    <property type="taxonomic scope" value="Bacteria"/>
</dbReference>
<dbReference type="PANTHER" id="PTHR44846:SF17">
    <property type="entry name" value="GNTR-FAMILY TRANSCRIPTIONAL REGULATOR"/>
    <property type="match status" value="1"/>
</dbReference>
<proteinExistence type="predicted"/>
<keyword evidence="3" id="KW-0804">Transcription</keyword>
<dbReference type="GO" id="GO:0003700">
    <property type="term" value="F:DNA-binding transcription factor activity"/>
    <property type="evidence" value="ECO:0007669"/>
    <property type="project" value="InterPro"/>
</dbReference>
<dbReference type="InterPro" id="IPR000524">
    <property type="entry name" value="Tscrpt_reg_HTH_GntR"/>
</dbReference>
<dbReference type="CDD" id="cd07377">
    <property type="entry name" value="WHTH_GntR"/>
    <property type="match status" value="1"/>
</dbReference>
<reference evidence="5 6" key="1">
    <citation type="journal article" date="2010" name="Stand. Genomic Sci.">
        <title>Complete genome sequence of Spirochaeta smaragdinae type strain (SEBR 4228).</title>
        <authorList>
            <person name="Mavromatis K."/>
            <person name="Yasawong M."/>
            <person name="Chertkov O."/>
            <person name="Lapidus A."/>
            <person name="Lucas S."/>
            <person name="Nolan M."/>
            <person name="Del Rio T.G."/>
            <person name="Tice H."/>
            <person name="Cheng J.F."/>
            <person name="Pitluck S."/>
            <person name="Liolios K."/>
            <person name="Ivanova N."/>
            <person name="Tapia R."/>
            <person name="Han C."/>
            <person name="Bruce D."/>
            <person name="Goodwin L."/>
            <person name="Pati A."/>
            <person name="Chen A."/>
            <person name="Palaniappan K."/>
            <person name="Land M."/>
            <person name="Hauser L."/>
            <person name="Chang Y.J."/>
            <person name="Jeffries C.D."/>
            <person name="Detter J.C."/>
            <person name="Rohde M."/>
            <person name="Brambilla E."/>
            <person name="Spring S."/>
            <person name="Goker M."/>
            <person name="Sikorski J."/>
            <person name="Woyke T."/>
            <person name="Bristow J."/>
            <person name="Eisen J.A."/>
            <person name="Markowitz V."/>
            <person name="Hugenholtz P."/>
            <person name="Klenk H.P."/>
            <person name="Kyrpides N.C."/>
        </authorList>
    </citation>
    <scope>NUCLEOTIDE SEQUENCE [LARGE SCALE GENOMIC DNA]</scope>
    <source>
        <strain evidence="6">DSM 11293 / JCM 15392 / SEBR 4228</strain>
    </source>
</reference>
<dbReference type="Pfam" id="PF07702">
    <property type="entry name" value="UTRA"/>
    <property type="match status" value="1"/>
</dbReference>
<dbReference type="PRINTS" id="PR00035">
    <property type="entry name" value="HTHGNTR"/>
</dbReference>
<dbReference type="HOGENOM" id="CLU_063236_4_0_12"/>
<dbReference type="Pfam" id="PF00392">
    <property type="entry name" value="GntR"/>
    <property type="match status" value="1"/>
</dbReference>
<evidence type="ECO:0000259" key="4">
    <source>
        <dbReference type="PROSITE" id="PS50949"/>
    </source>
</evidence>
<dbReference type="InterPro" id="IPR036390">
    <property type="entry name" value="WH_DNA-bd_sf"/>
</dbReference>
<dbReference type="OrthoDB" id="9815017at2"/>
<feature type="domain" description="HTH gntR-type" evidence="4">
    <location>
        <begin position="9"/>
        <end position="76"/>
    </location>
</feature>
<dbReference type="PANTHER" id="PTHR44846">
    <property type="entry name" value="MANNOSYL-D-GLYCERATE TRANSPORT/METABOLISM SYSTEM REPRESSOR MNGR-RELATED"/>
    <property type="match status" value="1"/>
</dbReference>
<evidence type="ECO:0000256" key="3">
    <source>
        <dbReference type="ARBA" id="ARBA00023163"/>
    </source>
</evidence>
<dbReference type="KEGG" id="ssm:Spirs_2978"/>
<dbReference type="AlphaFoldDB" id="E1R3V9"/>
<dbReference type="Proteomes" id="UP000002318">
    <property type="component" value="Chromosome"/>
</dbReference>
<dbReference type="InterPro" id="IPR036388">
    <property type="entry name" value="WH-like_DNA-bd_sf"/>
</dbReference>
<dbReference type="PROSITE" id="PS50949">
    <property type="entry name" value="HTH_GNTR"/>
    <property type="match status" value="1"/>
</dbReference>
<dbReference type="SUPFAM" id="SSF64288">
    <property type="entry name" value="Chorismate lyase-like"/>
    <property type="match status" value="1"/>
</dbReference>
<gene>
    <name evidence="5" type="ordered locus">Spirs_2978</name>
</gene>
<keyword evidence="2" id="KW-0238">DNA-binding</keyword>
<sequence length="242" mass="28161">MNKRQTKSPPLYLKIREYLLKAIQNMQAGNNRLETEEALSEKLGTSRATVREAMASLIREGYITRWQGKGNFGHPAVTKLPMRIDINSDFLKLIADSGEKPQLLKRNLRNQRASQRMLRRMPEVDDMEVTAFDWIYLDSRGPVIICDVELPHAYLRTPPSLEGNEQKLSAFLERHCRVHITYTTTWLSSTVDEAVADRFGIEQNRSMVVWEEIFYDLSDHRICFNTIYFHPDRIDLSMLLTI</sequence>
<dbReference type="STRING" id="573413.Spirs_2978"/>
<dbReference type="Gene3D" id="1.10.10.10">
    <property type="entry name" value="Winged helix-like DNA-binding domain superfamily/Winged helix DNA-binding domain"/>
    <property type="match status" value="1"/>
</dbReference>
<dbReference type="InterPro" id="IPR050679">
    <property type="entry name" value="Bact_HTH_transcr_reg"/>
</dbReference>
<dbReference type="Gene3D" id="3.40.1410.10">
    <property type="entry name" value="Chorismate lyase-like"/>
    <property type="match status" value="1"/>
</dbReference>
<evidence type="ECO:0000313" key="5">
    <source>
        <dbReference type="EMBL" id="ADK82080.1"/>
    </source>
</evidence>
<protein>
    <submittedName>
        <fullName evidence="5">Transcriptional regulator, GntR family</fullName>
    </submittedName>
</protein>
<evidence type="ECO:0000256" key="1">
    <source>
        <dbReference type="ARBA" id="ARBA00023015"/>
    </source>
</evidence>
<dbReference type="EMBL" id="CP002116">
    <property type="protein sequence ID" value="ADK82080.1"/>
    <property type="molecule type" value="Genomic_DNA"/>
</dbReference>
<dbReference type="GO" id="GO:0003677">
    <property type="term" value="F:DNA binding"/>
    <property type="evidence" value="ECO:0007669"/>
    <property type="project" value="UniProtKB-KW"/>
</dbReference>
<dbReference type="RefSeq" id="WP_013255539.1">
    <property type="nucleotide sequence ID" value="NC_014364.1"/>
</dbReference>
<organism evidence="5 6">
    <name type="scientific">Sediminispirochaeta smaragdinae (strain DSM 11293 / JCM 15392 / SEBR 4228)</name>
    <name type="common">Spirochaeta smaragdinae</name>
    <dbReference type="NCBI Taxonomy" id="573413"/>
    <lineage>
        <taxon>Bacteria</taxon>
        <taxon>Pseudomonadati</taxon>
        <taxon>Spirochaetota</taxon>
        <taxon>Spirochaetia</taxon>
        <taxon>Spirochaetales</taxon>
        <taxon>Spirochaetaceae</taxon>
        <taxon>Sediminispirochaeta</taxon>
    </lineage>
</organism>
<keyword evidence="6" id="KW-1185">Reference proteome</keyword>
<dbReference type="InterPro" id="IPR028978">
    <property type="entry name" value="Chorismate_lyase_/UTRA_dom_sf"/>
</dbReference>